<dbReference type="STRING" id="667014.Thein_0698"/>
<dbReference type="AlphaFoldDB" id="F8AC23"/>
<dbReference type="PaxDb" id="667014-Thein_0698"/>
<dbReference type="RefSeq" id="WP_013907323.1">
    <property type="nucleotide sequence ID" value="NC_015681.1"/>
</dbReference>
<evidence type="ECO:0000256" key="6">
    <source>
        <dbReference type="SAM" id="Phobius"/>
    </source>
</evidence>
<organism evidence="7 8">
    <name type="scientific">Thermodesulfatator indicus (strain DSM 15286 / JCM 11887 / CIR29812)</name>
    <dbReference type="NCBI Taxonomy" id="667014"/>
    <lineage>
        <taxon>Bacteria</taxon>
        <taxon>Pseudomonadati</taxon>
        <taxon>Thermodesulfobacteriota</taxon>
        <taxon>Thermodesulfobacteria</taxon>
        <taxon>Thermodesulfobacteriales</taxon>
        <taxon>Thermodesulfatatoraceae</taxon>
        <taxon>Thermodesulfatator</taxon>
    </lineage>
</organism>
<keyword evidence="3 6" id="KW-0812">Transmembrane</keyword>
<sequence length="365" mass="42114">MILFRYLSTELWKNFVITLLSLTSLLLFTRFIGLLVSLTEENLGVKDYLRLITYFLPLLLSYALPLAALMASLFLFMRLVQDKELLALESLGLSFEKLLRPVFLFSIITLIITYFITLSFIPWSKHAYRTFLFELTKRKIENGIPAKTFVPITNGLTMFVKKSWEKGKNFAIVFILDETQKGQKGLIFAKKGWFTLKDDILELHLDKGSVHLISKDYSSVQEIEFQKYVYRTRLKELKATRTPSRGEMSLKELKEKTISLPPNDPKRAKYITEYYRRLAFPWAAFFLPILGAYLGSMIKTSGRVTGGVVAVILYLGYYFLQSLGISLAETQKLSPLMASNIPNIFLILVLTLLFWATKKRLIRPY</sequence>
<dbReference type="PANTHER" id="PTHR33529">
    <property type="entry name" value="SLR0882 PROTEIN-RELATED"/>
    <property type="match status" value="1"/>
</dbReference>
<feature type="transmembrane region" description="Helical" evidence="6">
    <location>
        <begin position="98"/>
        <end position="123"/>
    </location>
</feature>
<proteinExistence type="predicted"/>
<dbReference type="Proteomes" id="UP000006793">
    <property type="component" value="Chromosome"/>
</dbReference>
<dbReference type="InterPro" id="IPR005495">
    <property type="entry name" value="LptG/LptF_permease"/>
</dbReference>
<protein>
    <submittedName>
        <fullName evidence="7">Permease YjgP/YjgQ family protein</fullName>
    </submittedName>
</protein>
<evidence type="ECO:0000313" key="8">
    <source>
        <dbReference type="Proteomes" id="UP000006793"/>
    </source>
</evidence>
<dbReference type="GO" id="GO:0043190">
    <property type="term" value="C:ATP-binding cassette (ABC) transporter complex"/>
    <property type="evidence" value="ECO:0007669"/>
    <property type="project" value="TreeGrafter"/>
</dbReference>
<dbReference type="FunCoup" id="F8AC23">
    <property type="interactions" value="122"/>
</dbReference>
<evidence type="ECO:0000256" key="5">
    <source>
        <dbReference type="ARBA" id="ARBA00023136"/>
    </source>
</evidence>
<evidence type="ECO:0000256" key="2">
    <source>
        <dbReference type="ARBA" id="ARBA00022475"/>
    </source>
</evidence>
<feature type="transmembrane region" description="Helical" evidence="6">
    <location>
        <begin position="302"/>
        <end position="320"/>
    </location>
</feature>
<dbReference type="eggNOG" id="COG0795">
    <property type="taxonomic scope" value="Bacteria"/>
</dbReference>
<dbReference type="EMBL" id="CP002683">
    <property type="protein sequence ID" value="AEH44578.1"/>
    <property type="molecule type" value="Genomic_DNA"/>
</dbReference>
<comment type="subcellular location">
    <subcellularLocation>
        <location evidence="1">Cell membrane</location>
        <topology evidence="1">Multi-pass membrane protein</topology>
    </subcellularLocation>
</comment>
<dbReference type="GO" id="GO:0015920">
    <property type="term" value="P:lipopolysaccharide transport"/>
    <property type="evidence" value="ECO:0007669"/>
    <property type="project" value="TreeGrafter"/>
</dbReference>
<evidence type="ECO:0000256" key="3">
    <source>
        <dbReference type="ARBA" id="ARBA00022692"/>
    </source>
</evidence>
<dbReference type="PANTHER" id="PTHR33529:SF6">
    <property type="entry name" value="YJGP_YJGQ FAMILY PERMEASE"/>
    <property type="match status" value="1"/>
</dbReference>
<feature type="transmembrane region" description="Helical" evidence="6">
    <location>
        <begin position="274"/>
        <end position="295"/>
    </location>
</feature>
<evidence type="ECO:0000313" key="7">
    <source>
        <dbReference type="EMBL" id="AEH44578.1"/>
    </source>
</evidence>
<evidence type="ECO:0000256" key="4">
    <source>
        <dbReference type="ARBA" id="ARBA00022989"/>
    </source>
</evidence>
<dbReference type="Pfam" id="PF03739">
    <property type="entry name" value="LptF_LptG"/>
    <property type="match status" value="1"/>
</dbReference>
<dbReference type="InParanoid" id="F8AC23"/>
<dbReference type="KEGG" id="tid:Thein_0698"/>
<evidence type="ECO:0000256" key="1">
    <source>
        <dbReference type="ARBA" id="ARBA00004651"/>
    </source>
</evidence>
<feature type="transmembrane region" description="Helical" evidence="6">
    <location>
        <begin position="12"/>
        <end position="32"/>
    </location>
</feature>
<reference evidence="7 8" key="2">
    <citation type="journal article" date="2012" name="Stand. Genomic Sci.">
        <title>Complete genome sequence of the thermophilic sulfate-reducing ocean bacterium Thermodesulfatator indicus type strain (CIR29812(T)).</title>
        <authorList>
            <person name="Anderson I."/>
            <person name="Saunders E."/>
            <person name="Lapidus A."/>
            <person name="Nolan M."/>
            <person name="Lucas S."/>
            <person name="Tice H."/>
            <person name="Del Rio T.G."/>
            <person name="Cheng J.F."/>
            <person name="Han C."/>
            <person name="Tapia R."/>
            <person name="Goodwin L.A."/>
            <person name="Pitluck S."/>
            <person name="Liolios K."/>
            <person name="Mavromatis K."/>
            <person name="Pagani I."/>
            <person name="Ivanova N."/>
            <person name="Mikhailova N."/>
            <person name="Pati A."/>
            <person name="Chen A."/>
            <person name="Palaniappan K."/>
            <person name="Land M."/>
            <person name="Hauser L."/>
            <person name="Jeffries C.D."/>
            <person name="Chang Y.J."/>
            <person name="Brambilla E.M."/>
            <person name="Rohde M."/>
            <person name="Spring S."/>
            <person name="Goker M."/>
            <person name="Detter J.C."/>
            <person name="Woyke T."/>
            <person name="Bristow J."/>
            <person name="Eisen J.A."/>
            <person name="Markowitz V."/>
            <person name="Hugenholtz P."/>
            <person name="Kyrpides N.C."/>
            <person name="Klenk H.P."/>
        </authorList>
    </citation>
    <scope>NUCLEOTIDE SEQUENCE [LARGE SCALE GENOMIC DNA]</scope>
    <source>
        <strain evidence="8">DSM 15286 / JCM 11887 / CIR29812</strain>
    </source>
</reference>
<keyword evidence="5 6" id="KW-0472">Membrane</keyword>
<feature type="transmembrane region" description="Helical" evidence="6">
    <location>
        <begin position="340"/>
        <end position="357"/>
    </location>
</feature>
<feature type="transmembrane region" description="Helical" evidence="6">
    <location>
        <begin position="52"/>
        <end position="77"/>
    </location>
</feature>
<dbReference type="OrthoDB" id="9792188at2"/>
<keyword evidence="8" id="KW-1185">Reference proteome</keyword>
<name>F8AC23_THEID</name>
<gene>
    <name evidence="7" type="ordered locus">Thein_0698</name>
</gene>
<reference evidence="8" key="1">
    <citation type="submission" date="2011-04" db="EMBL/GenBank/DDBJ databases">
        <title>The complete genome of Thermodesulfatator indicus DSM 15286.</title>
        <authorList>
            <person name="Lucas S."/>
            <person name="Copeland A."/>
            <person name="Lapidus A."/>
            <person name="Bruce D."/>
            <person name="Goodwin L."/>
            <person name="Pitluck S."/>
            <person name="Peters L."/>
            <person name="Kyrpides N."/>
            <person name="Mavromatis K."/>
            <person name="Pagani I."/>
            <person name="Ivanova N."/>
            <person name="Saunders L."/>
            <person name="Detter J.C."/>
            <person name="Tapia R."/>
            <person name="Han C."/>
            <person name="Land M."/>
            <person name="Hauser L."/>
            <person name="Markowitz V."/>
            <person name="Cheng J.-F."/>
            <person name="Hugenholtz P."/>
            <person name="Woyke T."/>
            <person name="Wu D."/>
            <person name="Spring S."/>
            <person name="Schroeder M."/>
            <person name="Brambilla E."/>
            <person name="Klenk H.-P."/>
            <person name="Eisen J.A."/>
        </authorList>
    </citation>
    <scope>NUCLEOTIDE SEQUENCE [LARGE SCALE GENOMIC DNA]</scope>
    <source>
        <strain evidence="8">DSM 15286 / JCM 11887 / CIR29812</strain>
    </source>
</reference>
<accession>F8AC23</accession>
<keyword evidence="4 6" id="KW-1133">Transmembrane helix</keyword>
<keyword evidence="2" id="KW-1003">Cell membrane</keyword>
<dbReference type="HOGENOM" id="CLU_028799_3_0_0"/>